<evidence type="ECO:0000313" key="3">
    <source>
        <dbReference type="Proteomes" id="UP001454036"/>
    </source>
</evidence>
<dbReference type="AlphaFoldDB" id="A0AAV3PXD8"/>
<feature type="region of interest" description="Disordered" evidence="1">
    <location>
        <begin position="95"/>
        <end position="118"/>
    </location>
</feature>
<dbReference type="Proteomes" id="UP001454036">
    <property type="component" value="Unassembled WGS sequence"/>
</dbReference>
<comment type="caution">
    <text evidence="2">The sequence shown here is derived from an EMBL/GenBank/DDBJ whole genome shotgun (WGS) entry which is preliminary data.</text>
</comment>
<sequence length="287" mass="32796">MSNSPPLSPQPTTLDIRGFILTTDLNEALQSRNRFARTLLGLIRDSEFFAVTRVSSLYDFHLLPLDPDPPIWTEEEIDQFFEAQIAIAAQQSINEHQPFPPNRTSTVPDDSNAVRVRPENSSDESTWLTAATDFNPLFYAGFVLCKTPFLIFAPWTTLEEYPKKIWNLLTESRISGFAASKPRWTASFNAKTQSFNATLYKANWNNKDLRIRKKIKIPLKLDHQTGLILMRKKMGTGAVLMKCNSMTLDQADGKLKKIMDGGMRMVDDSRSLWNWREIDFLTSIVQE</sequence>
<protein>
    <submittedName>
        <fullName evidence="2">Uncharacterized protein</fullName>
    </submittedName>
</protein>
<organism evidence="2 3">
    <name type="scientific">Lithospermum erythrorhizon</name>
    <name type="common">Purple gromwell</name>
    <name type="synonym">Lithospermum officinale var. erythrorhizon</name>
    <dbReference type="NCBI Taxonomy" id="34254"/>
    <lineage>
        <taxon>Eukaryota</taxon>
        <taxon>Viridiplantae</taxon>
        <taxon>Streptophyta</taxon>
        <taxon>Embryophyta</taxon>
        <taxon>Tracheophyta</taxon>
        <taxon>Spermatophyta</taxon>
        <taxon>Magnoliopsida</taxon>
        <taxon>eudicotyledons</taxon>
        <taxon>Gunneridae</taxon>
        <taxon>Pentapetalae</taxon>
        <taxon>asterids</taxon>
        <taxon>lamiids</taxon>
        <taxon>Boraginales</taxon>
        <taxon>Boraginaceae</taxon>
        <taxon>Boraginoideae</taxon>
        <taxon>Lithospermeae</taxon>
        <taxon>Lithospermum</taxon>
    </lineage>
</organism>
<name>A0AAV3PXD8_LITER</name>
<evidence type="ECO:0000313" key="2">
    <source>
        <dbReference type="EMBL" id="GAA0156499.1"/>
    </source>
</evidence>
<evidence type="ECO:0000256" key="1">
    <source>
        <dbReference type="SAM" id="MobiDB-lite"/>
    </source>
</evidence>
<dbReference type="EMBL" id="BAABME010019227">
    <property type="protein sequence ID" value="GAA0156499.1"/>
    <property type="molecule type" value="Genomic_DNA"/>
</dbReference>
<keyword evidence="3" id="KW-1185">Reference proteome</keyword>
<gene>
    <name evidence="2" type="ORF">LIER_38281</name>
</gene>
<accession>A0AAV3PXD8</accession>
<reference evidence="2 3" key="1">
    <citation type="submission" date="2024-01" db="EMBL/GenBank/DDBJ databases">
        <title>The complete chloroplast genome sequence of Lithospermum erythrorhizon: insights into the phylogenetic relationship among Boraginaceae species and the maternal lineages of purple gromwells.</title>
        <authorList>
            <person name="Okada T."/>
            <person name="Watanabe K."/>
        </authorList>
    </citation>
    <scope>NUCLEOTIDE SEQUENCE [LARGE SCALE GENOMIC DNA]</scope>
</reference>
<proteinExistence type="predicted"/>